<gene>
    <name evidence="2" type="ORF">SAMN05216276_105522</name>
</gene>
<evidence type="ECO:0000313" key="3">
    <source>
        <dbReference type="Proteomes" id="UP000198282"/>
    </source>
</evidence>
<feature type="region of interest" description="Disordered" evidence="1">
    <location>
        <begin position="154"/>
        <end position="196"/>
    </location>
</feature>
<protein>
    <recommendedName>
        <fullName evidence="4">Membrane lipoprotein</fullName>
    </recommendedName>
</protein>
<keyword evidence="3" id="KW-1185">Reference proteome</keyword>
<proteinExistence type="predicted"/>
<dbReference type="AlphaFoldDB" id="A0A239ND65"/>
<dbReference type="PROSITE" id="PS51257">
    <property type="entry name" value="PROKAR_LIPOPROTEIN"/>
    <property type="match status" value="1"/>
</dbReference>
<evidence type="ECO:0000256" key="1">
    <source>
        <dbReference type="SAM" id="MobiDB-lite"/>
    </source>
</evidence>
<sequence>MRRLVPPVILGLFFLSCCGSETLLSQAVLDQARFYGVAPDLIYAVELEGYELVEQSVGGIGEEGFGVSYVAQGDRHVGLTVDRGTFSDGLCADTPINKAEPPTAPVTCERDEVGWYRSGGGRHEYTAVRADHLIRLNGRLGEVDRAALKAAVAGARHATRDGATSSPGNRPPGPIERGDLPTSGDGAPNNEVGPGG</sequence>
<reference evidence="2 3" key="1">
    <citation type="submission" date="2017-06" db="EMBL/GenBank/DDBJ databases">
        <authorList>
            <person name="Kim H.J."/>
            <person name="Triplett B.A."/>
        </authorList>
    </citation>
    <scope>NUCLEOTIDE SEQUENCE [LARGE SCALE GENOMIC DNA]</scope>
    <source>
        <strain evidence="2 3">CGMCC 4.2132</strain>
    </source>
</reference>
<name>A0A239ND65_9ACTN</name>
<organism evidence="2 3">
    <name type="scientific">Streptosporangium subroseum</name>
    <dbReference type="NCBI Taxonomy" id="106412"/>
    <lineage>
        <taxon>Bacteria</taxon>
        <taxon>Bacillati</taxon>
        <taxon>Actinomycetota</taxon>
        <taxon>Actinomycetes</taxon>
        <taxon>Streptosporangiales</taxon>
        <taxon>Streptosporangiaceae</taxon>
        <taxon>Streptosporangium</taxon>
    </lineage>
</organism>
<evidence type="ECO:0008006" key="4">
    <source>
        <dbReference type="Google" id="ProtNLM"/>
    </source>
</evidence>
<dbReference type="EMBL" id="FZOD01000055">
    <property type="protein sequence ID" value="SNT52700.1"/>
    <property type="molecule type" value="Genomic_DNA"/>
</dbReference>
<dbReference type="Proteomes" id="UP000198282">
    <property type="component" value="Unassembled WGS sequence"/>
</dbReference>
<accession>A0A239ND65</accession>
<evidence type="ECO:0000313" key="2">
    <source>
        <dbReference type="EMBL" id="SNT52700.1"/>
    </source>
</evidence>